<reference evidence="1" key="1">
    <citation type="submission" date="2012-04" db="EMBL/GenBank/DDBJ databases">
        <title>The Genome Sequence of Loa loa.</title>
        <authorList>
            <consortium name="The Broad Institute Genome Sequencing Platform"/>
            <consortium name="Broad Institute Genome Sequencing Center for Infectious Disease"/>
            <person name="Nutman T.B."/>
            <person name="Fink D.L."/>
            <person name="Russ C."/>
            <person name="Young S."/>
            <person name="Zeng Q."/>
            <person name="Gargeya S."/>
            <person name="Alvarado L."/>
            <person name="Berlin A."/>
            <person name="Chapman S.B."/>
            <person name="Chen Z."/>
            <person name="Freedman E."/>
            <person name="Gellesch M."/>
            <person name="Goldberg J."/>
            <person name="Griggs A."/>
            <person name="Gujja S."/>
            <person name="Heilman E.R."/>
            <person name="Heiman D."/>
            <person name="Howarth C."/>
            <person name="Mehta T."/>
            <person name="Neiman D."/>
            <person name="Pearson M."/>
            <person name="Roberts A."/>
            <person name="Saif S."/>
            <person name="Shea T."/>
            <person name="Shenoy N."/>
            <person name="Sisk P."/>
            <person name="Stolte C."/>
            <person name="Sykes S."/>
            <person name="White J."/>
            <person name="Yandava C."/>
            <person name="Haas B."/>
            <person name="Henn M.R."/>
            <person name="Nusbaum C."/>
            <person name="Birren B."/>
        </authorList>
    </citation>
    <scope>NUCLEOTIDE SEQUENCE [LARGE SCALE GENOMIC DNA]</scope>
</reference>
<evidence type="ECO:0000313" key="1">
    <source>
        <dbReference type="EMBL" id="EFO24604.1"/>
    </source>
</evidence>
<accession>A0A1S0U3N3</accession>
<gene>
    <name evidence="1" type="ORF">LOAG_03883</name>
</gene>
<sequence length="193" mass="22757">MLHARVPSSSRDRQPIRQIKCPFCGSHSTERKGSRNDKITLLFRTFIFSSDISFAMIHAGLTYQYYHSRYLRVDKSRRNEICKGTMDLFSIVASEGDRYRRTYFENEIKTIENKCNLLLNTRTYEKLLASEYLFPNKREVVFDIGEESIHKSTCTVVNTVDCWLTFCIFHMSQIQAHRAGRIRQLYKNNSEMK</sequence>
<dbReference type="EMBL" id="JH712075">
    <property type="protein sequence ID" value="EFO24604.1"/>
    <property type="molecule type" value="Genomic_DNA"/>
</dbReference>
<proteinExistence type="predicted"/>
<protein>
    <submittedName>
        <fullName evidence="1">Uncharacterized protein</fullName>
    </submittedName>
</protein>
<organism evidence="1">
    <name type="scientific">Loa loa</name>
    <name type="common">Eye worm</name>
    <name type="synonym">Filaria loa</name>
    <dbReference type="NCBI Taxonomy" id="7209"/>
    <lineage>
        <taxon>Eukaryota</taxon>
        <taxon>Metazoa</taxon>
        <taxon>Ecdysozoa</taxon>
        <taxon>Nematoda</taxon>
        <taxon>Chromadorea</taxon>
        <taxon>Rhabditida</taxon>
        <taxon>Spirurina</taxon>
        <taxon>Spiruromorpha</taxon>
        <taxon>Filarioidea</taxon>
        <taxon>Onchocercidae</taxon>
        <taxon>Loa</taxon>
    </lineage>
</organism>
<dbReference type="KEGG" id="loa:LOAG_03883"/>
<dbReference type="InParanoid" id="A0A1S0U3N3"/>
<dbReference type="GeneID" id="9941276"/>
<dbReference type="CTD" id="9941276"/>
<name>A0A1S0U3N3_LOALO</name>
<dbReference type="RefSeq" id="XP_003139468.1">
    <property type="nucleotide sequence ID" value="XM_003139420.1"/>
</dbReference>
<dbReference type="AlphaFoldDB" id="A0A1S0U3N3"/>